<evidence type="ECO:0000313" key="1">
    <source>
        <dbReference type="EnsemblMetazoa" id="SMAR003518-PA"/>
    </source>
</evidence>
<dbReference type="EMBL" id="JH431327">
    <property type="status" value="NOT_ANNOTATED_CDS"/>
    <property type="molecule type" value="Genomic_DNA"/>
</dbReference>
<dbReference type="InterPro" id="IPR011993">
    <property type="entry name" value="PH-like_dom_sf"/>
</dbReference>
<proteinExistence type="predicted"/>
<dbReference type="AlphaFoldDB" id="T1IR36"/>
<accession>T1IR36</accession>
<dbReference type="Proteomes" id="UP000014500">
    <property type="component" value="Unassembled WGS sequence"/>
</dbReference>
<evidence type="ECO:0000313" key="2">
    <source>
        <dbReference type="Proteomes" id="UP000014500"/>
    </source>
</evidence>
<organism evidence="1 2">
    <name type="scientific">Strigamia maritima</name>
    <name type="common">European centipede</name>
    <name type="synonym">Geophilus maritimus</name>
    <dbReference type="NCBI Taxonomy" id="126957"/>
    <lineage>
        <taxon>Eukaryota</taxon>
        <taxon>Metazoa</taxon>
        <taxon>Ecdysozoa</taxon>
        <taxon>Arthropoda</taxon>
        <taxon>Myriapoda</taxon>
        <taxon>Chilopoda</taxon>
        <taxon>Pleurostigmophora</taxon>
        <taxon>Geophilomorpha</taxon>
        <taxon>Linotaeniidae</taxon>
        <taxon>Strigamia</taxon>
    </lineage>
</organism>
<reference evidence="2" key="1">
    <citation type="submission" date="2011-05" db="EMBL/GenBank/DDBJ databases">
        <authorList>
            <person name="Richards S.R."/>
            <person name="Qu J."/>
            <person name="Jiang H."/>
            <person name="Jhangiani S.N."/>
            <person name="Agravi P."/>
            <person name="Goodspeed R."/>
            <person name="Gross S."/>
            <person name="Mandapat C."/>
            <person name="Jackson L."/>
            <person name="Mathew T."/>
            <person name="Pu L."/>
            <person name="Thornton R."/>
            <person name="Saada N."/>
            <person name="Wilczek-Boney K.B."/>
            <person name="Lee S."/>
            <person name="Kovar C."/>
            <person name="Wu Y."/>
            <person name="Scherer S.E."/>
            <person name="Worley K.C."/>
            <person name="Muzny D.M."/>
            <person name="Gibbs R."/>
        </authorList>
    </citation>
    <scope>NUCLEOTIDE SEQUENCE</scope>
    <source>
        <strain evidence="2">Brora</strain>
    </source>
</reference>
<dbReference type="HOGENOM" id="CLU_2006776_0_0_1"/>
<dbReference type="EnsemblMetazoa" id="SMAR003518-RA">
    <property type="protein sequence ID" value="SMAR003518-PA"/>
    <property type="gene ID" value="SMAR003518"/>
</dbReference>
<dbReference type="Gene3D" id="2.30.29.30">
    <property type="entry name" value="Pleckstrin-homology domain (PH domain)/Phosphotyrosine-binding domain (PTB)"/>
    <property type="match status" value="1"/>
</dbReference>
<reference evidence="1" key="2">
    <citation type="submission" date="2015-02" db="UniProtKB">
        <authorList>
            <consortium name="EnsemblMetazoa"/>
        </authorList>
    </citation>
    <scope>IDENTIFICATION</scope>
</reference>
<protein>
    <submittedName>
        <fullName evidence="1">Uncharacterized protein</fullName>
    </submittedName>
</protein>
<sequence length="124" mass="14154">MFKLHQYRNLEIKSLAFSFKMALAFHGVYVSSLHDTGECVRKFDFPVVLRTDNEGHVLNLRIFNDERGSKLADIVVNLHTECAGVSTRSLLINANQEALLLRFQNESGESSFKLRILGFKMFDS</sequence>
<name>T1IR36_STRMM</name>
<keyword evidence="2" id="KW-1185">Reference proteome</keyword>